<organism evidence="2 3">
    <name type="scientific">Asticcacaulis taihuensis</name>
    <dbReference type="NCBI Taxonomy" id="260084"/>
    <lineage>
        <taxon>Bacteria</taxon>
        <taxon>Pseudomonadati</taxon>
        <taxon>Pseudomonadota</taxon>
        <taxon>Alphaproteobacteria</taxon>
        <taxon>Caulobacterales</taxon>
        <taxon>Caulobacteraceae</taxon>
        <taxon>Asticcacaulis</taxon>
    </lineage>
</organism>
<accession>A0A1G4RTS4</accession>
<evidence type="ECO:0000256" key="1">
    <source>
        <dbReference type="SAM" id="SignalP"/>
    </source>
</evidence>
<name>A0A1G4RTS4_9CAUL</name>
<evidence type="ECO:0000313" key="2">
    <source>
        <dbReference type="EMBL" id="SCW59845.1"/>
    </source>
</evidence>
<sequence length="435" mass="47202">MKLRLPVLSIMTVLLAAPAFAAVVGVNTAAQAITAERINTLPPEAQPAWRTYLDRSVAQMAADRAALAAEGAPGHFAPVKMRGDSEKTMPLDRPPEWYATPEARHIADVIVSFQTPAGGWSKNQSRDGALRVPGQPWAGDNNSHFAAPGDFDLARDEHWHYVGTLDNDATITELQFLARVITALPGADSQAYRTAFDKGAAYLFNAQFPNGGWPQVWPLEGGYHDAITFNDDALVHAALLMSDIASGNGDYAFVPEATRQKAAEARNRAIACILTTQVRVNGHRTVWGQQHDALTELPVAARNFEPDALSSAESASLLVYLMTLPDPSPQVVAAVHDGVKWLHGSALHDVAWTDGGDKAAGRKLISSPGAPDLWARYYVSATGKPIFGDRDKTLHDDVNEISVERRNGYAWFNTAPLKVFKAYTKWSLVHPQAAQ</sequence>
<dbReference type="NCBIfam" id="TIGR02474">
    <property type="entry name" value="pec_lyase"/>
    <property type="match status" value="1"/>
</dbReference>
<proteinExistence type="predicted"/>
<dbReference type="Proteomes" id="UP000199150">
    <property type="component" value="Unassembled WGS sequence"/>
</dbReference>
<dbReference type="AlphaFoldDB" id="A0A1G4RTS4"/>
<dbReference type="SUPFAM" id="SSF81853">
    <property type="entry name" value="Family 10 polysaccharide lyase"/>
    <property type="match status" value="1"/>
</dbReference>
<dbReference type="Gene3D" id="1.50.10.20">
    <property type="match status" value="1"/>
</dbReference>
<dbReference type="OrthoDB" id="9804686at2"/>
<keyword evidence="2" id="KW-0456">Lyase</keyword>
<protein>
    <submittedName>
        <fullName evidence="2">Pectate lyase, PelA/Pel-15E family</fullName>
    </submittedName>
</protein>
<feature type="chain" id="PRO_5011477327" evidence="1">
    <location>
        <begin position="22"/>
        <end position="435"/>
    </location>
</feature>
<keyword evidence="3" id="KW-1185">Reference proteome</keyword>
<dbReference type="InterPro" id="IPR012669">
    <property type="entry name" value="Pectate_lyase"/>
</dbReference>
<dbReference type="RefSeq" id="WP_090647434.1">
    <property type="nucleotide sequence ID" value="NZ_CBCRYE010000001.1"/>
</dbReference>
<dbReference type="EMBL" id="FMTS01000003">
    <property type="protein sequence ID" value="SCW59845.1"/>
    <property type="molecule type" value="Genomic_DNA"/>
</dbReference>
<dbReference type="Pfam" id="PF09492">
    <property type="entry name" value="Pec_lyase"/>
    <property type="match status" value="1"/>
</dbReference>
<dbReference type="STRING" id="260084.SAMN02927928_2090"/>
<evidence type="ECO:0000313" key="3">
    <source>
        <dbReference type="Proteomes" id="UP000199150"/>
    </source>
</evidence>
<keyword evidence="1" id="KW-0732">Signal</keyword>
<dbReference type="GO" id="GO:0016829">
    <property type="term" value="F:lyase activity"/>
    <property type="evidence" value="ECO:0007669"/>
    <property type="project" value="UniProtKB-KW"/>
</dbReference>
<gene>
    <name evidence="2" type="ORF">SAMN02927928_2090</name>
</gene>
<feature type="signal peptide" evidence="1">
    <location>
        <begin position="1"/>
        <end position="21"/>
    </location>
</feature>
<reference evidence="3" key="1">
    <citation type="submission" date="2016-10" db="EMBL/GenBank/DDBJ databases">
        <authorList>
            <person name="Varghese N."/>
            <person name="Submissions S."/>
        </authorList>
    </citation>
    <scope>NUCLEOTIDE SEQUENCE [LARGE SCALE GENOMIC DNA]</scope>
    <source>
        <strain evidence="3">CGMCC 1.3431</strain>
    </source>
</reference>